<evidence type="ECO:0000313" key="9">
    <source>
        <dbReference type="Proteomes" id="UP001153404"/>
    </source>
</evidence>
<dbReference type="RefSeq" id="WP_277538565.1">
    <property type="nucleotide sequence ID" value="NZ_JAPDIA010000009.1"/>
</dbReference>
<protein>
    <recommendedName>
        <fullName evidence="10">Carbohydrate ABC transporter permease</fullName>
    </recommendedName>
</protein>
<keyword evidence="3" id="KW-1003">Cell membrane</keyword>
<evidence type="ECO:0000256" key="4">
    <source>
        <dbReference type="ARBA" id="ARBA00022692"/>
    </source>
</evidence>
<comment type="caution">
    <text evidence="8">The sequence shown here is derived from an EMBL/GenBank/DDBJ whole genome shotgun (WGS) entry which is preliminary data.</text>
</comment>
<evidence type="ECO:0000256" key="2">
    <source>
        <dbReference type="ARBA" id="ARBA00022448"/>
    </source>
</evidence>
<gene>
    <name evidence="8" type="ORF">OMP40_35520</name>
</gene>
<dbReference type="GO" id="GO:0005886">
    <property type="term" value="C:plasma membrane"/>
    <property type="evidence" value="ECO:0007669"/>
    <property type="project" value="UniProtKB-SubCell"/>
</dbReference>
<name>A0A9X4KZA7_9BACL</name>
<dbReference type="EMBL" id="JAPDIA010000009">
    <property type="protein sequence ID" value="MDG0814005.1"/>
    <property type="molecule type" value="Genomic_DNA"/>
</dbReference>
<keyword evidence="6 7" id="KW-0472">Membrane</keyword>
<evidence type="ECO:0000313" key="8">
    <source>
        <dbReference type="EMBL" id="MDG0814005.1"/>
    </source>
</evidence>
<dbReference type="AlphaFoldDB" id="A0A9X4KZA7"/>
<evidence type="ECO:0000256" key="5">
    <source>
        <dbReference type="ARBA" id="ARBA00022989"/>
    </source>
</evidence>
<dbReference type="Proteomes" id="UP001153404">
    <property type="component" value="Unassembled WGS sequence"/>
</dbReference>
<evidence type="ECO:0000256" key="1">
    <source>
        <dbReference type="ARBA" id="ARBA00004651"/>
    </source>
</evidence>
<evidence type="ECO:0000256" key="3">
    <source>
        <dbReference type="ARBA" id="ARBA00022475"/>
    </source>
</evidence>
<evidence type="ECO:0000256" key="7">
    <source>
        <dbReference type="SAM" id="Phobius"/>
    </source>
</evidence>
<sequence length="97" mass="11128">MWPGRWHDVLFHTLNTVFFVLFALCCVYPFYYILINSVSDPLQVTKGVYLWPEGFNLTVYREMLSQKTISVSFWVSSARAVVGTILTVFSCAFSPTC</sequence>
<feature type="transmembrane region" description="Helical" evidence="7">
    <location>
        <begin position="71"/>
        <end position="93"/>
    </location>
</feature>
<dbReference type="PANTHER" id="PTHR43744">
    <property type="entry name" value="ABC TRANSPORTER PERMEASE PROTEIN MG189-RELATED-RELATED"/>
    <property type="match status" value="1"/>
</dbReference>
<proteinExistence type="predicted"/>
<evidence type="ECO:0000256" key="6">
    <source>
        <dbReference type="ARBA" id="ARBA00023136"/>
    </source>
</evidence>
<keyword evidence="5 7" id="KW-1133">Transmembrane helix</keyword>
<evidence type="ECO:0008006" key="10">
    <source>
        <dbReference type="Google" id="ProtNLM"/>
    </source>
</evidence>
<keyword evidence="9" id="KW-1185">Reference proteome</keyword>
<reference evidence="8" key="1">
    <citation type="submission" date="2022-10" db="EMBL/GenBank/DDBJ databases">
        <title>Comparative genomic analysis of Cohnella hashimotonis sp. nov., isolated from the International Space Station.</title>
        <authorList>
            <person name="Simpson A."/>
            <person name="Venkateswaran K."/>
        </authorList>
    </citation>
    <scope>NUCLEOTIDE SEQUENCE</scope>
    <source>
        <strain evidence="8">DSM 28161</strain>
    </source>
</reference>
<accession>A0A9X4KZA7</accession>
<feature type="transmembrane region" description="Helical" evidence="7">
    <location>
        <begin position="12"/>
        <end position="34"/>
    </location>
</feature>
<dbReference type="InterPro" id="IPR035906">
    <property type="entry name" value="MetI-like_sf"/>
</dbReference>
<dbReference type="SUPFAM" id="SSF161098">
    <property type="entry name" value="MetI-like"/>
    <property type="match status" value="1"/>
</dbReference>
<dbReference type="PANTHER" id="PTHR43744:SF9">
    <property type="entry name" value="POLYGALACTURONAN_RHAMNOGALACTURONAN TRANSPORT SYSTEM PERMEASE PROTEIN YTCP"/>
    <property type="match status" value="1"/>
</dbReference>
<dbReference type="Gene3D" id="1.10.3720.10">
    <property type="entry name" value="MetI-like"/>
    <property type="match status" value="1"/>
</dbReference>
<organism evidence="8 9">
    <name type="scientific">Cohnella rhizosphaerae</name>
    <dbReference type="NCBI Taxonomy" id="1457232"/>
    <lineage>
        <taxon>Bacteria</taxon>
        <taxon>Bacillati</taxon>
        <taxon>Bacillota</taxon>
        <taxon>Bacilli</taxon>
        <taxon>Bacillales</taxon>
        <taxon>Paenibacillaceae</taxon>
        <taxon>Cohnella</taxon>
    </lineage>
</organism>
<keyword evidence="2" id="KW-0813">Transport</keyword>
<keyword evidence="4 7" id="KW-0812">Transmembrane</keyword>
<comment type="subcellular location">
    <subcellularLocation>
        <location evidence="1">Cell membrane</location>
        <topology evidence="1">Multi-pass membrane protein</topology>
    </subcellularLocation>
</comment>